<keyword evidence="2 4" id="KW-0808">Transferase</keyword>
<dbReference type="STRING" id="1246637.MTBBW1_970011"/>
<dbReference type="Pfam" id="PF01555">
    <property type="entry name" value="N6_N4_Mtase"/>
    <property type="match status" value="1"/>
</dbReference>
<dbReference type="SUPFAM" id="SSF53335">
    <property type="entry name" value="S-adenosyl-L-methionine-dependent methyltransferases"/>
    <property type="match status" value="2"/>
</dbReference>
<reference evidence="4 5" key="1">
    <citation type="submission" date="2017-03" db="EMBL/GenBank/DDBJ databases">
        <authorList>
            <person name="Afonso C.L."/>
            <person name="Miller P.J."/>
            <person name="Scott M.A."/>
            <person name="Spackman E."/>
            <person name="Goraichik I."/>
            <person name="Dimitrov K.M."/>
            <person name="Suarez D.L."/>
            <person name="Swayne D.E."/>
        </authorList>
    </citation>
    <scope>NUCLEOTIDE SEQUENCE [LARGE SCALE GENOMIC DNA]</scope>
    <source>
        <strain evidence="4">PRJEB14757</strain>
    </source>
</reference>
<proteinExistence type="predicted"/>
<dbReference type="GO" id="GO:0032259">
    <property type="term" value="P:methylation"/>
    <property type="evidence" value="ECO:0007669"/>
    <property type="project" value="UniProtKB-KW"/>
</dbReference>
<evidence type="ECO:0000313" key="5">
    <source>
        <dbReference type="Proteomes" id="UP000191931"/>
    </source>
</evidence>
<keyword evidence="1 4" id="KW-0489">Methyltransferase</keyword>
<gene>
    <name evidence="4" type="primary">mjaIIM</name>
    <name evidence="4" type="ORF">MTBBW1_970011</name>
</gene>
<dbReference type="Gene3D" id="3.40.50.150">
    <property type="entry name" value="Vaccinia Virus protein VP39"/>
    <property type="match status" value="2"/>
</dbReference>
<dbReference type="GO" id="GO:0003677">
    <property type="term" value="F:DNA binding"/>
    <property type="evidence" value="ECO:0007669"/>
    <property type="project" value="InterPro"/>
</dbReference>
<dbReference type="Proteomes" id="UP000191931">
    <property type="component" value="Unassembled WGS sequence"/>
</dbReference>
<evidence type="ECO:0000256" key="1">
    <source>
        <dbReference type="ARBA" id="ARBA00022603"/>
    </source>
</evidence>
<dbReference type="GO" id="GO:0008170">
    <property type="term" value="F:N-methyltransferase activity"/>
    <property type="evidence" value="ECO:0007669"/>
    <property type="project" value="InterPro"/>
</dbReference>
<keyword evidence="5" id="KW-1185">Reference proteome</keyword>
<feature type="domain" description="DNA methylase N-4/N-6" evidence="3">
    <location>
        <begin position="51"/>
        <end position="163"/>
    </location>
</feature>
<evidence type="ECO:0000259" key="3">
    <source>
        <dbReference type="Pfam" id="PF01555"/>
    </source>
</evidence>
<dbReference type="InterPro" id="IPR029063">
    <property type="entry name" value="SAM-dependent_MTases_sf"/>
</dbReference>
<dbReference type="GO" id="GO:0015667">
    <property type="term" value="F:site-specific DNA-methyltransferase (cytosine-N4-specific) activity"/>
    <property type="evidence" value="ECO:0007669"/>
    <property type="project" value="UniProtKB-EC"/>
</dbReference>
<dbReference type="InterPro" id="IPR002941">
    <property type="entry name" value="DNA_methylase_N4/N6"/>
</dbReference>
<accession>A0A1W1HL66</accession>
<sequence>MRKSEMQNFMTIQEASVWASKYIGKNVTPSNISYLLQYGRIPKNGNNGNAIINKQDLEEYYNAHYETKEYRWKKQLGDDLNWKLSFSEYKESETTKHVHRLHSYKGKFIPQLVEYFLDQHTDKFKKEVFFNEGDIILDPFCGSGTTLVQANELNLHSIGIDVSAFNAFMSNIKIGKYDVKEIKKSADLITKKLNEFQKEKNNVLFEQELLGELKIFNDQYFPSPQFKYDVRQKKINDKLYGQQHSDYFLNIYETLISKYKIELKQEKDSSFLDKWFLKVVRQEIDFVFEQIKSISNIETKKILALVLSRTIRSCRATTHADLATLKEPVITTYYCKKHGKICKPLFSISSWWQRYIKDTIKRIIQFDKLRSNTYQKCLIGDSRTINIVQEIGKKHHELSKLLENKKIDGIFSSPPYVGLINYHEQHAYAYDLFGFKRADDFEIGPLFKGQGVEARKSYVKGISDVLNNCKQYLKKDYDIFLVANDKYRLYPQIADLSGMKIVNEYKRPVLNRVEKDRSAYSEIIFHLKEQ</sequence>
<dbReference type="EC" id="2.1.1.113" evidence="4"/>
<evidence type="ECO:0000313" key="4">
    <source>
        <dbReference type="EMBL" id="SLM33231.1"/>
    </source>
</evidence>
<dbReference type="AlphaFoldDB" id="A0A1W1HL66"/>
<organism evidence="4 5">
    <name type="scientific">Desulfamplus magnetovallimortis</name>
    <dbReference type="NCBI Taxonomy" id="1246637"/>
    <lineage>
        <taxon>Bacteria</taxon>
        <taxon>Pseudomonadati</taxon>
        <taxon>Thermodesulfobacteriota</taxon>
        <taxon>Desulfobacteria</taxon>
        <taxon>Desulfobacterales</taxon>
        <taxon>Desulfobacteraceae</taxon>
        <taxon>Desulfamplus</taxon>
    </lineage>
</organism>
<dbReference type="RefSeq" id="WP_222424047.1">
    <property type="nucleotide sequence ID" value="NZ_LT828544.1"/>
</dbReference>
<dbReference type="EMBL" id="FWEV01000344">
    <property type="protein sequence ID" value="SLM33231.1"/>
    <property type="molecule type" value="Genomic_DNA"/>
</dbReference>
<evidence type="ECO:0000256" key="2">
    <source>
        <dbReference type="ARBA" id="ARBA00022679"/>
    </source>
</evidence>
<name>A0A1W1HL66_9BACT</name>
<protein>
    <submittedName>
        <fullName evidence="4">Modification methylase MjaII</fullName>
        <ecNumber evidence="4">2.1.1.113</ecNumber>
    </submittedName>
</protein>